<protein>
    <submittedName>
        <fullName evidence="1">Uncharacterized protein</fullName>
    </submittedName>
</protein>
<reference evidence="2" key="1">
    <citation type="submission" date="2016-10" db="EMBL/GenBank/DDBJ databases">
        <authorList>
            <person name="Varghese N."/>
            <person name="Submissions S."/>
        </authorList>
    </citation>
    <scope>NUCLEOTIDE SEQUENCE [LARGE SCALE GENOMIC DNA]</scope>
    <source>
        <strain evidence="2">NLAE-zl-G277</strain>
    </source>
</reference>
<keyword evidence="2" id="KW-1185">Reference proteome</keyword>
<dbReference type="STRING" id="460384.SAMN05216313_11411"/>
<organism evidence="1 2">
    <name type="scientific">Enterocloster lavalensis</name>
    <dbReference type="NCBI Taxonomy" id="460384"/>
    <lineage>
        <taxon>Bacteria</taxon>
        <taxon>Bacillati</taxon>
        <taxon>Bacillota</taxon>
        <taxon>Clostridia</taxon>
        <taxon>Lachnospirales</taxon>
        <taxon>Lachnospiraceae</taxon>
        <taxon>Enterocloster</taxon>
    </lineage>
</organism>
<dbReference type="RefSeq" id="WP_092364836.1">
    <property type="nucleotide sequence ID" value="NZ_FOIM01000014.1"/>
</dbReference>
<dbReference type="AlphaFoldDB" id="A0A1I0H3F7"/>
<gene>
    <name evidence="1" type="ORF">SAMN05216313_11411</name>
</gene>
<evidence type="ECO:0000313" key="2">
    <source>
        <dbReference type="Proteomes" id="UP000198508"/>
    </source>
</evidence>
<accession>A0A1I0H3F7</accession>
<dbReference type="Proteomes" id="UP000198508">
    <property type="component" value="Unassembled WGS sequence"/>
</dbReference>
<evidence type="ECO:0000313" key="1">
    <source>
        <dbReference type="EMBL" id="SET77246.1"/>
    </source>
</evidence>
<proteinExistence type="predicted"/>
<dbReference type="EMBL" id="FOIM01000014">
    <property type="protein sequence ID" value="SET77246.1"/>
    <property type="molecule type" value="Genomic_DNA"/>
</dbReference>
<sequence>MGLFGNVIKPLQGKLTANQEENMKKVMEVFKEKTGKDYQTAVVWKMTTKKKLMKTVYTYYNWIIGYGVDANNIPEIVFIPVDPKWNWIGNPIYCKKNNSEMEQDKKTTLFSLKNSQLEDGKIDLQLISSMAMMANYLMDVNYMFEYDKLNEYCLKYWVGK</sequence>
<name>A0A1I0H3F7_9FIRM</name>